<organism evidence="1 2">
    <name type="scientific">Campylobacter gracilis RM3268</name>
    <dbReference type="NCBI Taxonomy" id="553220"/>
    <lineage>
        <taxon>Bacteria</taxon>
        <taxon>Pseudomonadati</taxon>
        <taxon>Campylobacterota</taxon>
        <taxon>Epsilonproteobacteria</taxon>
        <taxon>Campylobacterales</taxon>
        <taxon>Campylobacteraceae</taxon>
        <taxon>Campylobacter</taxon>
    </lineage>
</organism>
<dbReference type="Proteomes" id="UP000005709">
    <property type="component" value="Unassembled WGS sequence"/>
</dbReference>
<comment type="caution">
    <text evidence="1">The sequence shown here is derived from an EMBL/GenBank/DDBJ whole genome shotgun (WGS) entry which is preliminary data.</text>
</comment>
<evidence type="ECO:0000313" key="2">
    <source>
        <dbReference type="Proteomes" id="UP000005709"/>
    </source>
</evidence>
<proteinExistence type="predicted"/>
<sequence length="82" mass="8868">MNTNGRELGQIRANLIIASERRLGREINLTKEAGVSKILIKGAGTGKIYAAAVSATSRARCGVKFYFLPAARLNFISYPPKS</sequence>
<keyword evidence="2" id="KW-1185">Reference proteome</keyword>
<gene>
    <name evidence="1" type="ORF">CAMGR0001_2219</name>
</gene>
<dbReference type="EMBL" id="ACYG01000022">
    <property type="protein sequence ID" value="EEV17852.1"/>
    <property type="molecule type" value="Genomic_DNA"/>
</dbReference>
<evidence type="ECO:0000313" key="1">
    <source>
        <dbReference type="EMBL" id="EEV17852.1"/>
    </source>
</evidence>
<accession>C8PH31</accession>
<dbReference type="AlphaFoldDB" id="C8PH31"/>
<name>C8PH31_9BACT</name>
<reference evidence="1 2" key="1">
    <citation type="submission" date="2009-07" db="EMBL/GenBank/DDBJ databases">
        <authorList>
            <person name="Madupu R."/>
            <person name="Sebastian Y."/>
            <person name="Durkin A.S."/>
            <person name="Torralba M."/>
            <person name="Methe B."/>
            <person name="Sutton G.G."/>
            <person name="Strausberg R.L."/>
            <person name="Nelson K.E."/>
        </authorList>
    </citation>
    <scope>NUCLEOTIDE SEQUENCE [LARGE SCALE GENOMIC DNA]</scope>
    <source>
        <strain evidence="1 2">RM3268</strain>
    </source>
</reference>
<dbReference type="RefSeq" id="WP_005870877.1">
    <property type="nucleotide sequence ID" value="NZ_ACYG01000022.1"/>
</dbReference>
<protein>
    <submittedName>
        <fullName evidence="1">Uncharacterized protein</fullName>
    </submittedName>
</protein>